<dbReference type="Gene3D" id="3.30.70.1060">
    <property type="entry name" value="Dimeric alpha+beta barrel"/>
    <property type="match status" value="1"/>
</dbReference>
<comment type="similarity">
    <text evidence="1">Belongs to the YciI family.</text>
</comment>
<name>A0A3N4N2N3_9BACT</name>
<evidence type="ECO:0000313" key="3">
    <source>
        <dbReference type="EMBL" id="RPD41883.1"/>
    </source>
</evidence>
<dbReference type="Pfam" id="PF03795">
    <property type="entry name" value="YCII"/>
    <property type="match status" value="1"/>
</dbReference>
<dbReference type="OrthoDB" id="7782105at2"/>
<dbReference type="PANTHER" id="PTHR35174">
    <property type="entry name" value="BLL7171 PROTEIN-RELATED"/>
    <property type="match status" value="1"/>
</dbReference>
<sequence length="127" mass="14096">MKRMVLYLKNRHTMKKFLLLIREDLERVKNMTEAELQADIVKMTSWAEQLAGSGNLLGGEPLDADVRYVKKAHIATDGPFAESRESVTGYMLIQAESLDEAAALAAGCPSVIDNEIGIEVRPLLVHE</sequence>
<accession>A0A3N4N2N3</accession>
<dbReference type="InterPro" id="IPR005545">
    <property type="entry name" value="YCII"/>
</dbReference>
<evidence type="ECO:0000256" key="1">
    <source>
        <dbReference type="ARBA" id="ARBA00007689"/>
    </source>
</evidence>
<comment type="caution">
    <text evidence="3">The sequence shown here is derived from an EMBL/GenBank/DDBJ whole genome shotgun (WGS) entry which is preliminary data.</text>
</comment>
<dbReference type="SUPFAM" id="SSF54909">
    <property type="entry name" value="Dimeric alpha+beta barrel"/>
    <property type="match status" value="1"/>
</dbReference>
<reference evidence="4" key="1">
    <citation type="submission" date="2018-11" db="EMBL/GenBank/DDBJ databases">
        <title>Chitinophaga lutea sp.nov., isolate from arsenic contaminated soil.</title>
        <authorList>
            <person name="Zong Y."/>
        </authorList>
    </citation>
    <scope>NUCLEOTIDE SEQUENCE [LARGE SCALE GENOMIC DNA]</scope>
    <source>
        <strain evidence="4">YLT18</strain>
    </source>
</reference>
<dbReference type="InterPro" id="IPR011008">
    <property type="entry name" value="Dimeric_a/b-barrel"/>
</dbReference>
<dbReference type="EMBL" id="RMBX01000003">
    <property type="protein sequence ID" value="RPD41883.1"/>
    <property type="molecule type" value="Genomic_DNA"/>
</dbReference>
<gene>
    <name evidence="3" type="ORF">EG028_06895</name>
</gene>
<feature type="domain" description="YCII-related" evidence="2">
    <location>
        <begin position="28"/>
        <end position="113"/>
    </location>
</feature>
<dbReference type="Proteomes" id="UP000279089">
    <property type="component" value="Unassembled WGS sequence"/>
</dbReference>
<evidence type="ECO:0000259" key="2">
    <source>
        <dbReference type="Pfam" id="PF03795"/>
    </source>
</evidence>
<evidence type="ECO:0000313" key="4">
    <source>
        <dbReference type="Proteomes" id="UP000279089"/>
    </source>
</evidence>
<keyword evidence="4" id="KW-1185">Reference proteome</keyword>
<protein>
    <recommendedName>
        <fullName evidence="2">YCII-related domain-containing protein</fullName>
    </recommendedName>
</protein>
<dbReference type="PANTHER" id="PTHR35174:SF3">
    <property type="entry name" value="BLL7171 PROTEIN"/>
    <property type="match status" value="1"/>
</dbReference>
<organism evidence="3 4">
    <name type="scientific">Chitinophaga barathri</name>
    <dbReference type="NCBI Taxonomy" id="1647451"/>
    <lineage>
        <taxon>Bacteria</taxon>
        <taxon>Pseudomonadati</taxon>
        <taxon>Bacteroidota</taxon>
        <taxon>Chitinophagia</taxon>
        <taxon>Chitinophagales</taxon>
        <taxon>Chitinophagaceae</taxon>
        <taxon>Chitinophaga</taxon>
    </lineage>
</organism>
<proteinExistence type="inferred from homology"/>
<dbReference type="AlphaFoldDB" id="A0A3N4N2N3"/>